<dbReference type="InterPro" id="IPR012337">
    <property type="entry name" value="RNaseH-like_sf"/>
</dbReference>
<name>A0A8J7DF17_9CYAN</name>
<reference evidence="2" key="1">
    <citation type="submission" date="2020-10" db="EMBL/GenBank/DDBJ databases">
        <authorList>
            <person name="Castelo-Branco R."/>
            <person name="Eusebio N."/>
            <person name="Adriana R."/>
            <person name="Vieira A."/>
            <person name="Brugerolle De Fraissinette N."/>
            <person name="Rezende De Castro R."/>
            <person name="Schneider M.P."/>
            <person name="Vasconcelos V."/>
            <person name="Leao P.N."/>
        </authorList>
    </citation>
    <scope>NUCLEOTIDE SEQUENCE</scope>
    <source>
        <strain evidence="2">LEGE 07310</strain>
    </source>
</reference>
<dbReference type="InterPro" id="IPR036397">
    <property type="entry name" value="RNaseH_sf"/>
</dbReference>
<sequence>MLAFMHRRGRLESYVSEQSITSAVVILCIDTFFAVVDKPTVIVLDQASIHTSGAVQAKLDEWKERGVYLFELPTYSPELNLAEILWRFMKYEWMEFRAYESYQNLREEVERMLCGFGEEFVINFA</sequence>
<dbReference type="EMBL" id="JADEXG010000099">
    <property type="protein sequence ID" value="MBE9080303.1"/>
    <property type="molecule type" value="Genomic_DNA"/>
</dbReference>
<dbReference type="Gene3D" id="3.30.420.10">
    <property type="entry name" value="Ribonuclease H-like superfamily/Ribonuclease H"/>
    <property type="match status" value="1"/>
</dbReference>
<comment type="caution">
    <text evidence="2">The sequence shown here is derived from an EMBL/GenBank/DDBJ whole genome shotgun (WGS) entry which is preliminary data.</text>
</comment>
<dbReference type="RefSeq" id="WP_322743781.1">
    <property type="nucleotide sequence ID" value="NZ_JADEXG010000099.1"/>
</dbReference>
<accession>A0A8J7DF17</accession>
<dbReference type="Proteomes" id="UP000636505">
    <property type="component" value="Unassembled WGS sequence"/>
</dbReference>
<gene>
    <name evidence="2" type="ORF">IQ241_23950</name>
</gene>
<dbReference type="Pfam" id="PF13358">
    <property type="entry name" value="DDE_3"/>
    <property type="match status" value="1"/>
</dbReference>
<dbReference type="GO" id="GO:0003676">
    <property type="term" value="F:nucleic acid binding"/>
    <property type="evidence" value="ECO:0007669"/>
    <property type="project" value="InterPro"/>
</dbReference>
<dbReference type="InterPro" id="IPR038717">
    <property type="entry name" value="Tc1-like_DDE_dom"/>
</dbReference>
<organism evidence="2 3">
    <name type="scientific">Vasconcelosia minhoensis LEGE 07310</name>
    <dbReference type="NCBI Taxonomy" id="915328"/>
    <lineage>
        <taxon>Bacteria</taxon>
        <taxon>Bacillati</taxon>
        <taxon>Cyanobacteriota</taxon>
        <taxon>Cyanophyceae</taxon>
        <taxon>Nodosilineales</taxon>
        <taxon>Cymatolegaceae</taxon>
        <taxon>Vasconcelosia</taxon>
        <taxon>Vasconcelosia minhoensis</taxon>
    </lineage>
</organism>
<protein>
    <submittedName>
        <fullName evidence="2">Transposase</fullName>
    </submittedName>
</protein>
<proteinExistence type="predicted"/>
<evidence type="ECO:0000313" key="2">
    <source>
        <dbReference type="EMBL" id="MBE9080303.1"/>
    </source>
</evidence>
<evidence type="ECO:0000259" key="1">
    <source>
        <dbReference type="Pfam" id="PF13358"/>
    </source>
</evidence>
<keyword evidence="3" id="KW-1185">Reference proteome</keyword>
<dbReference type="AlphaFoldDB" id="A0A8J7DF17"/>
<evidence type="ECO:0000313" key="3">
    <source>
        <dbReference type="Proteomes" id="UP000636505"/>
    </source>
</evidence>
<dbReference type="SUPFAM" id="SSF53098">
    <property type="entry name" value="Ribonuclease H-like"/>
    <property type="match status" value="1"/>
</dbReference>
<feature type="domain" description="Tc1-like transposase DDE" evidence="1">
    <location>
        <begin position="1"/>
        <end position="106"/>
    </location>
</feature>